<evidence type="ECO:0000313" key="3">
    <source>
        <dbReference type="Proteomes" id="UP000271272"/>
    </source>
</evidence>
<dbReference type="Proteomes" id="UP000271272">
    <property type="component" value="Unassembled WGS sequence"/>
</dbReference>
<dbReference type="GO" id="GO:0004176">
    <property type="term" value="F:ATP-dependent peptidase activity"/>
    <property type="evidence" value="ECO:0007669"/>
    <property type="project" value="InterPro"/>
</dbReference>
<name>A0A3P1USL4_9ACTO</name>
<dbReference type="RefSeq" id="WP_124934598.1">
    <property type="nucleotide sequence ID" value="NZ_RQZC01000027.1"/>
</dbReference>
<evidence type="ECO:0000313" key="2">
    <source>
        <dbReference type="EMBL" id="RRD24447.1"/>
    </source>
</evidence>
<organism evidence="2 3">
    <name type="scientific">Actinomyces bowdenii</name>
    <dbReference type="NCBI Taxonomy" id="131109"/>
    <lineage>
        <taxon>Bacteria</taxon>
        <taxon>Bacillati</taxon>
        <taxon>Actinomycetota</taxon>
        <taxon>Actinomycetes</taxon>
        <taxon>Actinomycetales</taxon>
        <taxon>Actinomycetaceae</taxon>
        <taxon>Actinomyces</taxon>
    </lineage>
</organism>
<dbReference type="InterPro" id="IPR037219">
    <property type="entry name" value="Peptidase_M41-like"/>
</dbReference>
<dbReference type="EMBL" id="RQZC01000027">
    <property type="protein sequence ID" value="RRD24447.1"/>
    <property type="molecule type" value="Genomic_DNA"/>
</dbReference>
<reference evidence="2 3" key="1">
    <citation type="submission" date="2018-11" db="EMBL/GenBank/DDBJ databases">
        <title>Genomes From Bacteria Associated with the Canine Oral Cavity: a Test Case for Automated Genome-Based Taxonomic Assignment.</title>
        <authorList>
            <person name="Coil D.A."/>
            <person name="Jospin G."/>
            <person name="Darling A.E."/>
            <person name="Wallis C."/>
            <person name="Davis I.J."/>
            <person name="Harris S."/>
            <person name="Eisen J.A."/>
            <person name="Holcombe L.J."/>
            <person name="O'Flynn C."/>
        </authorList>
    </citation>
    <scope>NUCLEOTIDE SEQUENCE [LARGE SCALE GENOMIC DNA]</scope>
    <source>
        <strain evidence="2 3">OH5050</strain>
    </source>
</reference>
<accession>A0A3P1USL4</accession>
<keyword evidence="3" id="KW-1185">Reference proteome</keyword>
<dbReference type="OrthoDB" id="10005894at2"/>
<comment type="caution">
    <text evidence="2">The sequence shown here is derived from an EMBL/GenBank/DDBJ whole genome shotgun (WGS) entry which is preliminary data.</text>
</comment>
<dbReference type="GO" id="GO:0004222">
    <property type="term" value="F:metalloendopeptidase activity"/>
    <property type="evidence" value="ECO:0007669"/>
    <property type="project" value="InterPro"/>
</dbReference>
<keyword evidence="1" id="KW-0812">Transmembrane</keyword>
<keyword evidence="1" id="KW-1133">Transmembrane helix</keyword>
<gene>
    <name evidence="2" type="ORF">EII10_11335</name>
</gene>
<evidence type="ECO:0000256" key="1">
    <source>
        <dbReference type="SAM" id="Phobius"/>
    </source>
</evidence>
<dbReference type="Gene3D" id="1.20.58.760">
    <property type="entry name" value="Peptidase M41"/>
    <property type="match status" value="1"/>
</dbReference>
<dbReference type="GO" id="GO:0006508">
    <property type="term" value="P:proteolysis"/>
    <property type="evidence" value="ECO:0007669"/>
    <property type="project" value="InterPro"/>
</dbReference>
<keyword evidence="1" id="KW-0472">Membrane</keyword>
<dbReference type="AlphaFoldDB" id="A0A3P1USL4"/>
<dbReference type="GO" id="GO:0005524">
    <property type="term" value="F:ATP binding"/>
    <property type="evidence" value="ECO:0007669"/>
    <property type="project" value="InterPro"/>
</dbReference>
<proteinExistence type="predicted"/>
<feature type="transmembrane region" description="Helical" evidence="1">
    <location>
        <begin position="12"/>
        <end position="32"/>
    </location>
</feature>
<protein>
    <submittedName>
        <fullName evidence="2">Uncharacterized protein</fullName>
    </submittedName>
</protein>
<sequence length="222" mass="23627">MTDLAGTLVRGVIYGAAISALWIAGPTALAAFSKLDTSEQTRTATALAAATLLVRLVLPSRPHVVERATSSPTGIAVLSSEDMGFRSWVEAQASPGEDVEALAGRLRPTWDQWLKSTRLSDEDRARHEAAHAVTAWVLGHTIIGADILPAGNRGGCVEHVPPLPSRGLGPNLWDHLTIAVAANVLDQIDALTKALIKRRTLTGQQVRENLAPQEAHYNSAVS</sequence>
<dbReference type="SUPFAM" id="SSF140990">
    <property type="entry name" value="FtsH protease domain-like"/>
    <property type="match status" value="1"/>
</dbReference>